<evidence type="ECO:0000256" key="4">
    <source>
        <dbReference type="PIRSR" id="PIRSR601461-1"/>
    </source>
</evidence>
<evidence type="ECO:0000256" key="3">
    <source>
        <dbReference type="ARBA" id="ARBA00022801"/>
    </source>
</evidence>
<feature type="transmembrane region" description="Helical" evidence="6">
    <location>
        <begin position="353"/>
        <end position="372"/>
    </location>
</feature>
<evidence type="ECO:0000256" key="5">
    <source>
        <dbReference type="PIRSR" id="PIRSR601461-2"/>
    </source>
</evidence>
<evidence type="ECO:0000256" key="1">
    <source>
        <dbReference type="ARBA" id="ARBA00022670"/>
    </source>
</evidence>
<feature type="disulfide bond" evidence="5">
    <location>
        <begin position="275"/>
        <end position="307"/>
    </location>
</feature>
<protein>
    <recommendedName>
        <fullName evidence="7">Peptidase A1 domain-containing protein</fullName>
    </recommendedName>
</protein>
<dbReference type="PROSITE" id="PS00141">
    <property type="entry name" value="ASP_PROTEASE"/>
    <property type="match status" value="1"/>
</dbReference>
<dbReference type="PROSITE" id="PS51767">
    <property type="entry name" value="PEPTIDASE_A1"/>
    <property type="match status" value="1"/>
</dbReference>
<dbReference type="InterPro" id="IPR001969">
    <property type="entry name" value="Aspartic_peptidase_AS"/>
</dbReference>
<keyword evidence="6" id="KW-0472">Membrane</keyword>
<dbReference type="InterPro" id="IPR034164">
    <property type="entry name" value="Pepsin-like_dom"/>
</dbReference>
<dbReference type="GO" id="GO:0006508">
    <property type="term" value="P:proteolysis"/>
    <property type="evidence" value="ECO:0007669"/>
    <property type="project" value="UniProtKB-KW"/>
</dbReference>
<organism evidence="8 9">
    <name type="scientific">Paramecium primaurelia</name>
    <dbReference type="NCBI Taxonomy" id="5886"/>
    <lineage>
        <taxon>Eukaryota</taxon>
        <taxon>Sar</taxon>
        <taxon>Alveolata</taxon>
        <taxon>Ciliophora</taxon>
        <taxon>Intramacronucleata</taxon>
        <taxon>Oligohymenophorea</taxon>
        <taxon>Peniculida</taxon>
        <taxon>Parameciidae</taxon>
        <taxon>Paramecium</taxon>
    </lineage>
</organism>
<dbReference type="OMA" id="WLANYTC"/>
<comment type="caution">
    <text evidence="8">The sequence shown here is derived from an EMBL/GenBank/DDBJ whole genome shotgun (WGS) entry which is preliminary data.</text>
</comment>
<evidence type="ECO:0000313" key="8">
    <source>
        <dbReference type="EMBL" id="CAD8064409.1"/>
    </source>
</evidence>
<evidence type="ECO:0000256" key="6">
    <source>
        <dbReference type="SAM" id="Phobius"/>
    </source>
</evidence>
<keyword evidence="3" id="KW-0378">Hydrolase</keyword>
<name>A0A8S1LBK2_PARPR</name>
<dbReference type="PANTHER" id="PTHR47966:SF51">
    <property type="entry name" value="BETA-SITE APP-CLEAVING ENZYME, ISOFORM A-RELATED"/>
    <property type="match status" value="1"/>
</dbReference>
<dbReference type="EMBL" id="CAJJDM010000035">
    <property type="protein sequence ID" value="CAD8064409.1"/>
    <property type="molecule type" value="Genomic_DNA"/>
</dbReference>
<keyword evidence="6" id="KW-0812">Transmembrane</keyword>
<feature type="active site" evidence="4">
    <location>
        <position position="71"/>
    </location>
</feature>
<dbReference type="GO" id="GO:0004190">
    <property type="term" value="F:aspartic-type endopeptidase activity"/>
    <property type="evidence" value="ECO:0007669"/>
    <property type="project" value="UniProtKB-KW"/>
</dbReference>
<evidence type="ECO:0000256" key="2">
    <source>
        <dbReference type="ARBA" id="ARBA00022750"/>
    </source>
</evidence>
<keyword evidence="6" id="KW-1133">Transmembrane helix</keyword>
<sequence length="384" mass="44393">MFGQYLIIVYSIFNVATQNIASNSFLLTKTYGQQNSITIDETIDLHNFYNEYYALTLRIGTPLQTLQVLVDTGSSILWLANYTCDNCSILNRYKPFKSQTYIDFNQTYTQKYGQGECQGSFGQDLISISDTPINTNLTFLLANQVSDLFLQKTTSGIMGLSNWDQYNNIFESAYSNNQIQSPLFGFQFLNSTQGSQLFYGQFNQSILDQTIWLKTNMKKQWSTQILGIQINNDEYLYFEDHSSIFDSGTTCLLLEEKVYNHIYNNYFNCNLDCDCNNVYPNLTFFFQGAKVTVPESAYKRYLQNGSCSMCIDQAKSTNILGDPFMKQFISIFNKEEQLIGLYQTQKTFNIKYWYFYSALGIQIIFICALVYYQVQRKLFLLAGE</sequence>
<dbReference type="InterPro" id="IPR033121">
    <property type="entry name" value="PEPTIDASE_A1"/>
</dbReference>
<dbReference type="CDD" id="cd05471">
    <property type="entry name" value="pepsin_like"/>
    <property type="match status" value="1"/>
</dbReference>
<dbReference type="InterPro" id="IPR001461">
    <property type="entry name" value="Aspartic_peptidase_A1"/>
</dbReference>
<keyword evidence="2" id="KW-0064">Aspartyl protease</keyword>
<gene>
    <name evidence="8" type="ORF">PPRIM_AZ9-3.1.T0360112</name>
</gene>
<accession>A0A8S1LBK2</accession>
<reference evidence="8" key="1">
    <citation type="submission" date="2021-01" db="EMBL/GenBank/DDBJ databases">
        <authorList>
            <consortium name="Genoscope - CEA"/>
            <person name="William W."/>
        </authorList>
    </citation>
    <scope>NUCLEOTIDE SEQUENCE</scope>
</reference>
<keyword evidence="1" id="KW-0645">Protease</keyword>
<dbReference type="Proteomes" id="UP000688137">
    <property type="component" value="Unassembled WGS sequence"/>
</dbReference>
<keyword evidence="5" id="KW-1015">Disulfide bond</keyword>
<dbReference type="PANTHER" id="PTHR47966">
    <property type="entry name" value="BETA-SITE APP-CLEAVING ENZYME, ISOFORM A-RELATED"/>
    <property type="match status" value="1"/>
</dbReference>
<dbReference type="Pfam" id="PF00026">
    <property type="entry name" value="Asp"/>
    <property type="match status" value="1"/>
</dbReference>
<evidence type="ECO:0000313" key="9">
    <source>
        <dbReference type="Proteomes" id="UP000688137"/>
    </source>
</evidence>
<dbReference type="AlphaFoldDB" id="A0A8S1LBK2"/>
<feature type="active site" evidence="4">
    <location>
        <position position="246"/>
    </location>
</feature>
<keyword evidence="9" id="KW-1185">Reference proteome</keyword>
<proteinExistence type="predicted"/>
<evidence type="ECO:0000259" key="7">
    <source>
        <dbReference type="PROSITE" id="PS51767"/>
    </source>
</evidence>
<feature type="domain" description="Peptidase A1" evidence="7">
    <location>
        <begin position="53"/>
        <end position="342"/>
    </location>
</feature>